<proteinExistence type="inferred from homology"/>
<feature type="domain" description="Pyruvate phosphate dikinase AMP/ATP-binding" evidence="17">
    <location>
        <begin position="57"/>
        <end position="292"/>
    </location>
</feature>
<feature type="binding site" evidence="14">
    <location>
        <position position="772"/>
    </location>
    <ligand>
        <name>substrate</name>
    </ligand>
</feature>
<evidence type="ECO:0000256" key="2">
    <source>
        <dbReference type="ARBA" id="ARBA00003144"/>
    </source>
</evidence>
<keyword evidence="8" id="KW-0547">Nucleotide-binding</keyword>
<evidence type="ECO:0000259" key="17">
    <source>
        <dbReference type="Pfam" id="PF01326"/>
    </source>
</evidence>
<dbReference type="Pfam" id="PF00391">
    <property type="entry name" value="PEP-utilizers"/>
    <property type="match status" value="1"/>
</dbReference>
<dbReference type="PROSITE" id="PS00370">
    <property type="entry name" value="PEP_ENZYMES_PHOS_SITE"/>
    <property type="match status" value="1"/>
</dbReference>
<dbReference type="NCBIfam" id="NF004531">
    <property type="entry name" value="PRK05878.1"/>
    <property type="match status" value="1"/>
</dbReference>
<dbReference type="EMBL" id="DTDV01000015">
    <property type="protein sequence ID" value="HGK23902.1"/>
    <property type="molecule type" value="Genomic_DNA"/>
</dbReference>
<protein>
    <recommendedName>
        <fullName evidence="5 12">Pyruvate, phosphate dikinase</fullName>
        <ecNumber evidence="4 12">2.7.9.1</ecNumber>
    </recommendedName>
</protein>
<keyword evidence="9 19" id="KW-0418">Kinase</keyword>
<name>A0A7V3ZJ40_DICTH</name>
<dbReference type="Gene3D" id="3.20.20.60">
    <property type="entry name" value="Phosphoenolpyruvate-binding domains"/>
    <property type="match status" value="1"/>
</dbReference>
<evidence type="ECO:0000256" key="4">
    <source>
        <dbReference type="ARBA" id="ARBA00011994"/>
    </source>
</evidence>
<dbReference type="EC" id="2.7.9.1" evidence="4 12"/>
<dbReference type="GO" id="GO:0016301">
    <property type="term" value="F:kinase activity"/>
    <property type="evidence" value="ECO:0007669"/>
    <property type="project" value="UniProtKB-UniRule"/>
</dbReference>
<feature type="domain" description="Pyruvate phosphate dikinase AMP/ATP-binding" evidence="17">
    <location>
        <begin position="19"/>
        <end position="55"/>
    </location>
</feature>
<feature type="binding site" evidence="14">
    <location>
        <position position="771"/>
    </location>
    <ligand>
        <name>substrate</name>
    </ligand>
</feature>
<dbReference type="InterPro" id="IPR015813">
    <property type="entry name" value="Pyrv/PenolPyrv_kinase-like_dom"/>
</dbReference>
<evidence type="ECO:0000256" key="15">
    <source>
        <dbReference type="PIRSR" id="PIRSR000853-3"/>
    </source>
</evidence>
<comment type="cofactor">
    <cofactor evidence="1 12 15">
        <name>Mg(2+)</name>
        <dbReference type="ChEBI" id="CHEBI:18420"/>
    </cofactor>
</comment>
<dbReference type="InterPro" id="IPR008279">
    <property type="entry name" value="PEP-util_enz_mobile_dom"/>
</dbReference>
<dbReference type="PIRSF" id="PIRSF000853">
    <property type="entry name" value="PPDK"/>
    <property type="match status" value="1"/>
</dbReference>
<reference evidence="19" key="1">
    <citation type="journal article" date="2020" name="mSystems">
        <title>Genome- and Community-Level Interaction Insights into Carbon Utilization and Element Cycling Functions of Hydrothermarchaeota in Hydrothermal Sediment.</title>
        <authorList>
            <person name="Zhou Z."/>
            <person name="Liu Y."/>
            <person name="Xu W."/>
            <person name="Pan J."/>
            <person name="Luo Z.H."/>
            <person name="Li M."/>
        </authorList>
    </citation>
    <scope>NUCLEOTIDE SEQUENCE [LARGE SCALE GENOMIC DNA]</scope>
    <source>
        <strain evidence="19">SpSt-70</strain>
    </source>
</reference>
<gene>
    <name evidence="19" type="ORF">ENU78_05610</name>
</gene>
<accession>A0A7V3ZJ40</accession>
<comment type="caution">
    <text evidence="19">The sequence shown here is derived from an EMBL/GenBank/DDBJ whole genome shotgun (WGS) entry which is preliminary data.</text>
</comment>
<dbReference type="Pfam" id="PF02896">
    <property type="entry name" value="PEP-utilizers_C"/>
    <property type="match status" value="1"/>
</dbReference>
<dbReference type="PANTHER" id="PTHR22931">
    <property type="entry name" value="PHOSPHOENOLPYRUVATE DIKINASE-RELATED"/>
    <property type="match status" value="1"/>
</dbReference>
<dbReference type="InterPro" id="IPR040442">
    <property type="entry name" value="Pyrv_kinase-like_dom_sf"/>
</dbReference>
<dbReference type="NCBIfam" id="TIGR01828">
    <property type="entry name" value="pyru_phos_dikin"/>
    <property type="match status" value="1"/>
</dbReference>
<keyword evidence="6 19" id="KW-0808">Transferase</keyword>
<dbReference type="InterPro" id="IPR000121">
    <property type="entry name" value="PEP_util_C"/>
</dbReference>
<dbReference type="Gene3D" id="1.20.80.30">
    <property type="match status" value="1"/>
</dbReference>
<feature type="binding site" evidence="14">
    <location>
        <position position="770"/>
    </location>
    <ligand>
        <name>substrate</name>
    </ligand>
</feature>
<dbReference type="InterPro" id="IPR013815">
    <property type="entry name" value="ATP_grasp_subdomain_1"/>
</dbReference>
<dbReference type="Gene3D" id="3.30.1490.20">
    <property type="entry name" value="ATP-grasp fold, A domain"/>
    <property type="match status" value="1"/>
</dbReference>
<dbReference type="GO" id="GO:0005524">
    <property type="term" value="F:ATP binding"/>
    <property type="evidence" value="ECO:0007669"/>
    <property type="project" value="UniProtKB-UniRule"/>
</dbReference>
<evidence type="ECO:0000259" key="18">
    <source>
        <dbReference type="Pfam" id="PF02896"/>
    </source>
</evidence>
<dbReference type="Gene3D" id="3.50.30.10">
    <property type="entry name" value="Phosphohistidine domain"/>
    <property type="match status" value="1"/>
</dbReference>
<evidence type="ECO:0000256" key="9">
    <source>
        <dbReference type="ARBA" id="ARBA00022777"/>
    </source>
</evidence>
<dbReference type="InterPro" id="IPR002192">
    <property type="entry name" value="PPDK_AMP/ATP-bd"/>
</dbReference>
<feature type="binding site" evidence="14">
    <location>
        <position position="749"/>
    </location>
    <ligand>
        <name>substrate</name>
    </ligand>
</feature>
<comment type="catalytic activity">
    <reaction evidence="12">
        <text>pyruvate + phosphate + ATP = phosphoenolpyruvate + AMP + diphosphate + H(+)</text>
        <dbReference type="Rhea" id="RHEA:10756"/>
        <dbReference type="ChEBI" id="CHEBI:15361"/>
        <dbReference type="ChEBI" id="CHEBI:15378"/>
        <dbReference type="ChEBI" id="CHEBI:30616"/>
        <dbReference type="ChEBI" id="CHEBI:33019"/>
        <dbReference type="ChEBI" id="CHEBI:43474"/>
        <dbReference type="ChEBI" id="CHEBI:58702"/>
        <dbReference type="ChEBI" id="CHEBI:456215"/>
        <dbReference type="EC" id="2.7.9.1"/>
    </reaction>
</comment>
<dbReference type="Pfam" id="PF01326">
    <property type="entry name" value="PPDK_N"/>
    <property type="match status" value="3"/>
</dbReference>
<evidence type="ECO:0000256" key="5">
    <source>
        <dbReference type="ARBA" id="ARBA00020138"/>
    </source>
</evidence>
<dbReference type="InterPro" id="IPR023151">
    <property type="entry name" value="PEP_util_CS"/>
</dbReference>
<dbReference type="PANTHER" id="PTHR22931:SF9">
    <property type="entry name" value="PYRUVATE, PHOSPHATE DIKINASE 1, CHLOROPLASTIC"/>
    <property type="match status" value="1"/>
</dbReference>
<evidence type="ECO:0000256" key="11">
    <source>
        <dbReference type="ARBA" id="ARBA00022842"/>
    </source>
</evidence>
<feature type="active site" description="Proton donor" evidence="13">
    <location>
        <position position="836"/>
    </location>
</feature>
<dbReference type="InterPro" id="IPR036637">
    <property type="entry name" value="Phosphohistidine_dom_sf"/>
</dbReference>
<evidence type="ECO:0000256" key="1">
    <source>
        <dbReference type="ARBA" id="ARBA00001946"/>
    </source>
</evidence>
<feature type="domain" description="Pyruvate phosphate dikinase AMP/ATP-binding" evidence="17">
    <location>
        <begin position="303"/>
        <end position="356"/>
    </location>
</feature>
<evidence type="ECO:0000256" key="8">
    <source>
        <dbReference type="ARBA" id="ARBA00022741"/>
    </source>
</evidence>
<dbReference type="AlphaFoldDB" id="A0A7V3ZJ40"/>
<evidence type="ECO:0000259" key="16">
    <source>
        <dbReference type="Pfam" id="PF00391"/>
    </source>
</evidence>
<feature type="domain" description="PEP-utilising enzyme C-terminal" evidence="18">
    <location>
        <begin position="517"/>
        <end position="874"/>
    </location>
</feature>
<dbReference type="RefSeq" id="WP_149123176.1">
    <property type="nucleotide sequence ID" value="NZ_VTFL01000006.1"/>
</dbReference>
<feature type="binding site" evidence="15">
    <location>
        <position position="749"/>
    </location>
    <ligand>
        <name>Mg(2+)</name>
        <dbReference type="ChEBI" id="CHEBI:18420"/>
    </ligand>
</feature>
<feature type="binding site" evidence="14">
    <location>
        <position position="773"/>
    </location>
    <ligand>
        <name>substrate</name>
    </ligand>
</feature>
<comment type="similarity">
    <text evidence="3 12">Belongs to the PEP-utilizing enzyme family.</text>
</comment>
<evidence type="ECO:0000256" key="7">
    <source>
        <dbReference type="ARBA" id="ARBA00022723"/>
    </source>
</evidence>
<comment type="function">
    <text evidence="2">Catalyzes the reversible phosphorylation of pyruvate and phosphate.</text>
</comment>
<dbReference type="Gene3D" id="3.30.470.20">
    <property type="entry name" value="ATP-grasp fold, B domain"/>
    <property type="match status" value="1"/>
</dbReference>
<evidence type="ECO:0000256" key="10">
    <source>
        <dbReference type="ARBA" id="ARBA00022840"/>
    </source>
</evidence>
<dbReference type="GO" id="GO:0046872">
    <property type="term" value="F:metal ion binding"/>
    <property type="evidence" value="ECO:0007669"/>
    <property type="project" value="UniProtKB-UniRule"/>
</dbReference>
<dbReference type="Gene3D" id="1.10.189.10">
    <property type="entry name" value="Pyruvate Phosphate Dikinase, domain 2"/>
    <property type="match status" value="1"/>
</dbReference>
<dbReference type="InterPro" id="IPR010121">
    <property type="entry name" value="Pyruvate_phosphate_dikinase"/>
</dbReference>
<keyword evidence="11 15" id="KW-0460">Magnesium</keyword>
<dbReference type="SUPFAM" id="SSF51621">
    <property type="entry name" value="Phosphoenolpyruvate/pyruvate domain"/>
    <property type="match status" value="1"/>
</dbReference>
<organism evidence="19">
    <name type="scientific">Dictyoglomus thermophilum</name>
    <dbReference type="NCBI Taxonomy" id="14"/>
    <lineage>
        <taxon>Bacteria</taxon>
        <taxon>Pseudomonadati</taxon>
        <taxon>Dictyoglomota</taxon>
        <taxon>Dictyoglomia</taxon>
        <taxon>Dictyoglomales</taxon>
        <taxon>Dictyoglomaceae</taxon>
        <taxon>Dictyoglomus</taxon>
    </lineage>
</organism>
<evidence type="ECO:0000256" key="13">
    <source>
        <dbReference type="PIRSR" id="PIRSR000853-1"/>
    </source>
</evidence>
<evidence type="ECO:0000256" key="12">
    <source>
        <dbReference type="PIRNR" id="PIRNR000853"/>
    </source>
</evidence>
<dbReference type="SUPFAM" id="SSF56059">
    <property type="entry name" value="Glutathione synthetase ATP-binding domain-like"/>
    <property type="match status" value="1"/>
</dbReference>
<evidence type="ECO:0000256" key="6">
    <source>
        <dbReference type="ARBA" id="ARBA00022679"/>
    </source>
</evidence>
<keyword evidence="10" id="KW-0067">ATP-binding</keyword>
<feature type="binding site" evidence="14">
    <location>
        <position position="559"/>
    </location>
    <ligand>
        <name>substrate</name>
    </ligand>
</feature>
<evidence type="ECO:0000256" key="14">
    <source>
        <dbReference type="PIRSR" id="PIRSR000853-2"/>
    </source>
</evidence>
<dbReference type="GO" id="GO:0050242">
    <property type="term" value="F:pyruvate, phosphate dikinase activity"/>
    <property type="evidence" value="ECO:0007669"/>
    <property type="project" value="UniProtKB-UniRule"/>
</dbReference>
<sequence length="889" mass="98607">MSKKRVYLFEEADGKNRLLFGGKGAGLADMTKAGLPVPPGFIITTEVCKEYYENGKKLPEGLMEEVLEAMKKLEEKTGKKFADPENPLLVSVRSGAPVSMPGMMDTILNLGLNDETVKGLAKRSNNERFAYDSYRRFIQMFGNVVLGIPHEKFEEILDHYKKEQGVKLDSELSAETLKKVVEAYKELVKKETGKDFPQDPYQQLEMAIRAVFDSWNNERAIIYRKLHNIPEDYGTAVNIVTMVFGNMGNDSGTGVAFTRNPSTGEKEFYGEYLTNAQGEDVVAGIRTPQPISKLAEEMPEVYKQLLEVRDLLEKYYRDVQDIEFTVEKGKLYMLQTRNAKRTARAAVKIAVDMVKEGLITKEEAILRVSPDQINQLLHAQIDPKAEKKVIAKGLPASPGAASGKVVFSSREAEKRGKEGEKVLLVRPETTPDDIGGLAAAQGVLTSRGGMTSHAAVVARGMGKPAVVGCEAIKIDLEKEQFVVGDVVVKKDDIITIDGSTGEVILGEVPMIPPTLSDELKELLSWADEIRKIGVRANADTPEDAKKAFEYGAEGIGLARTEHMFLGNRLPLVQEMILAETEEDRRKALDKLLPVQREDFIGLFRAMQGKPVTIRLIDPPLHEFLPPLLDLTVEVEVMKAKGITGKELEEKEKLLAVVKRLHEFNPMLGFRGCRLGMVYPEIFEMQVRAIMEAAVAVAKEGLPVKPEIMIPLVALESEMKVLGELIHRVAKQVIEESGVNVEYKVGTMIEVPRAAIIADKLAKVAEFFSFGTNDLTQMTFAFSRDDAEGKFLGIYREKGYIEEDPFEHLDAEGVAELMKIGIQKGRSTRPDLKVGICGEHGGDPKSIELCYILGLDYVSCSPFRVPVARLAAAQATLKHQKKMEFVDRTA</sequence>
<feature type="binding site" evidence="15">
    <location>
        <position position="773"/>
    </location>
    <ligand>
        <name>Mg(2+)</name>
        <dbReference type="ChEBI" id="CHEBI:18420"/>
    </ligand>
</feature>
<keyword evidence="7 15" id="KW-0479">Metal-binding</keyword>
<dbReference type="InterPro" id="IPR018274">
    <property type="entry name" value="PEP_util_AS"/>
</dbReference>
<dbReference type="PROSITE" id="PS00742">
    <property type="entry name" value="PEP_ENZYMES_2"/>
    <property type="match status" value="1"/>
</dbReference>
<evidence type="ECO:0000256" key="3">
    <source>
        <dbReference type="ARBA" id="ARBA00007837"/>
    </source>
</evidence>
<feature type="binding site" evidence="14">
    <location>
        <position position="614"/>
    </location>
    <ligand>
        <name>substrate</name>
    </ligand>
</feature>
<keyword evidence="19" id="KW-0670">Pyruvate</keyword>
<feature type="domain" description="PEP-utilising enzyme mobile" evidence="16">
    <location>
        <begin position="420"/>
        <end position="501"/>
    </location>
</feature>
<feature type="active site" description="Tele-phosphohistidine intermediate" evidence="13">
    <location>
        <position position="453"/>
    </location>
</feature>
<dbReference type="SUPFAM" id="SSF52009">
    <property type="entry name" value="Phosphohistidine domain"/>
    <property type="match status" value="1"/>
</dbReference>
<evidence type="ECO:0000313" key="19">
    <source>
        <dbReference type="EMBL" id="HGK23902.1"/>
    </source>
</evidence>